<keyword evidence="3" id="KW-0443">Lipid metabolism</keyword>
<keyword evidence="8" id="KW-1185">Reference proteome</keyword>
<dbReference type="EMBL" id="JBBPFD010000019">
    <property type="protein sequence ID" value="KAK7886011.1"/>
    <property type="molecule type" value="Genomic_DNA"/>
</dbReference>
<keyword evidence="5 6" id="KW-0408">Iron</keyword>
<evidence type="ECO:0000313" key="8">
    <source>
        <dbReference type="Proteomes" id="UP001460270"/>
    </source>
</evidence>
<comment type="caution">
    <text evidence="7">The sequence shown here is derived from an EMBL/GenBank/DDBJ whole genome shotgun (WGS) entry which is preliminary data.</text>
</comment>
<gene>
    <name evidence="7" type="ORF">WMY93_025632</name>
</gene>
<evidence type="ECO:0000256" key="2">
    <source>
        <dbReference type="ARBA" id="ARBA00010617"/>
    </source>
</evidence>
<proteinExistence type="inferred from homology"/>
<dbReference type="GO" id="GO:0020037">
    <property type="term" value="F:heme binding"/>
    <property type="evidence" value="ECO:0007669"/>
    <property type="project" value="InterPro"/>
</dbReference>
<evidence type="ECO:0000256" key="1">
    <source>
        <dbReference type="ARBA" id="ARBA00004389"/>
    </source>
</evidence>
<evidence type="ECO:0000256" key="5">
    <source>
        <dbReference type="ARBA" id="ARBA00023004"/>
    </source>
</evidence>
<keyword evidence="3" id="KW-0444">Lipid biosynthesis</keyword>
<dbReference type="GO" id="GO:0016705">
    <property type="term" value="F:oxidoreductase activity, acting on paired donors, with incorporation or reduction of molecular oxygen"/>
    <property type="evidence" value="ECO:0007669"/>
    <property type="project" value="InterPro"/>
</dbReference>
<organism evidence="7 8">
    <name type="scientific">Mugilogobius chulae</name>
    <name type="common">yellowstripe goby</name>
    <dbReference type="NCBI Taxonomy" id="88201"/>
    <lineage>
        <taxon>Eukaryota</taxon>
        <taxon>Metazoa</taxon>
        <taxon>Chordata</taxon>
        <taxon>Craniata</taxon>
        <taxon>Vertebrata</taxon>
        <taxon>Euteleostomi</taxon>
        <taxon>Actinopterygii</taxon>
        <taxon>Neopterygii</taxon>
        <taxon>Teleostei</taxon>
        <taxon>Neoteleostei</taxon>
        <taxon>Acanthomorphata</taxon>
        <taxon>Gobiaria</taxon>
        <taxon>Gobiiformes</taxon>
        <taxon>Gobioidei</taxon>
        <taxon>Gobiidae</taxon>
        <taxon>Gobionellinae</taxon>
        <taxon>Mugilogobius</taxon>
    </lineage>
</organism>
<dbReference type="GO" id="GO:0005506">
    <property type="term" value="F:iron ion binding"/>
    <property type="evidence" value="ECO:0007669"/>
    <property type="project" value="InterPro"/>
</dbReference>
<dbReference type="Gene3D" id="1.10.630.10">
    <property type="entry name" value="Cytochrome P450"/>
    <property type="match status" value="2"/>
</dbReference>
<dbReference type="InterPro" id="IPR002403">
    <property type="entry name" value="Cyt_P450_E_grp-IV"/>
</dbReference>
<protein>
    <submittedName>
        <fullName evidence="7">Uncharacterized protein</fullName>
    </submittedName>
</protein>
<dbReference type="AlphaFoldDB" id="A0AAW0MZX8"/>
<dbReference type="InterPro" id="IPR001128">
    <property type="entry name" value="Cyt_P450"/>
</dbReference>
<reference evidence="8" key="1">
    <citation type="submission" date="2024-04" db="EMBL/GenBank/DDBJ databases">
        <title>Salinicola lusitanus LLJ914,a marine bacterium isolated from the Okinawa Trough.</title>
        <authorList>
            <person name="Li J."/>
        </authorList>
    </citation>
    <scope>NUCLEOTIDE SEQUENCE [LARGE SCALE GENOMIC DNA]</scope>
</reference>
<evidence type="ECO:0000313" key="7">
    <source>
        <dbReference type="EMBL" id="KAK7886011.1"/>
    </source>
</evidence>
<dbReference type="Pfam" id="PF00067">
    <property type="entry name" value="p450"/>
    <property type="match status" value="2"/>
</dbReference>
<evidence type="ECO:0000256" key="3">
    <source>
        <dbReference type="ARBA" id="ARBA00022516"/>
    </source>
</evidence>
<dbReference type="PANTHER" id="PTHR24306">
    <property type="match status" value="1"/>
</dbReference>
<dbReference type="Proteomes" id="UP001460270">
    <property type="component" value="Unassembled WGS sequence"/>
</dbReference>
<comment type="cofactor">
    <cofactor evidence="6">
        <name>heme</name>
        <dbReference type="ChEBI" id="CHEBI:30413"/>
    </cofactor>
</comment>
<sequence length="359" mass="41099">MLLLPVLLALLASLFGGLYFLAVGRRRRPGEPPLDKGLIPWLGHALDFQRDPFRLLQKMKEKHGDVFTIQLAGQYVTFLQDPFSFEALLKQRSDIIEFDDTDMSETVFGYEETQQALSQGGVSHSTIEKVLFAFLFAAQANVPSTAFWLLLHLMKDPEAMNALRGEAEKVVKESGDEVCPGGPLIRVTYDMLKKTPLLDSAVEEALRLSAGIYVNRQARHDMTLKMTDGRELLLRKNDQLCTNVFLAIHTDPEVHPEPYTFKYDRFLNPDGTKKKDFYKSGRRVKYYNAPFGGGLSMCPGRFFALNELKQMVFHMLVYFDFELLNPDEKMPSFRVDQFGLGTSHPEREIHFRYRLKSLK</sequence>
<dbReference type="InterPro" id="IPR036396">
    <property type="entry name" value="Cyt_P450_sf"/>
</dbReference>
<name>A0AAW0MZX8_9GOBI</name>
<accession>A0AAW0MZX8</accession>
<comment type="similarity">
    <text evidence="2">Belongs to the cytochrome P450 family.</text>
</comment>
<dbReference type="GO" id="GO:0004497">
    <property type="term" value="F:monooxygenase activity"/>
    <property type="evidence" value="ECO:0007669"/>
    <property type="project" value="InterPro"/>
</dbReference>
<feature type="binding site" description="axial binding residue" evidence="6">
    <location>
        <position position="298"/>
    </location>
    <ligand>
        <name>heme</name>
        <dbReference type="ChEBI" id="CHEBI:30413"/>
    </ligand>
    <ligandPart>
        <name>Fe</name>
        <dbReference type="ChEBI" id="CHEBI:18248"/>
    </ligandPart>
</feature>
<dbReference type="PRINTS" id="PR00465">
    <property type="entry name" value="EP450IV"/>
</dbReference>
<comment type="subcellular location">
    <subcellularLocation>
        <location evidence="1">Endoplasmic reticulum membrane</location>
        <topology evidence="1">Single-pass membrane protein</topology>
    </subcellularLocation>
</comment>
<keyword evidence="4 6" id="KW-0479">Metal-binding</keyword>
<dbReference type="GO" id="GO:0005789">
    <property type="term" value="C:endoplasmic reticulum membrane"/>
    <property type="evidence" value="ECO:0007669"/>
    <property type="project" value="UniProtKB-SubCell"/>
</dbReference>
<dbReference type="PANTHER" id="PTHR24306:SF7">
    <property type="entry name" value="AHBB"/>
    <property type="match status" value="1"/>
</dbReference>
<dbReference type="SUPFAM" id="SSF48264">
    <property type="entry name" value="Cytochrome P450"/>
    <property type="match status" value="1"/>
</dbReference>
<evidence type="ECO:0000256" key="6">
    <source>
        <dbReference type="PIRSR" id="PIRSR602403-1"/>
    </source>
</evidence>
<evidence type="ECO:0000256" key="4">
    <source>
        <dbReference type="ARBA" id="ARBA00022723"/>
    </source>
</evidence>
<keyword evidence="6" id="KW-0349">Heme</keyword>